<name>A0A067YYU3_9CAUD</name>
<proteinExistence type="predicted"/>
<dbReference type="RefSeq" id="YP_009055408.1">
    <property type="nucleotide sequence ID" value="NC_024784.1"/>
</dbReference>
<accession>A0A067YYU3</accession>
<gene>
    <name evidence="1" type="ORF">AHS24_68</name>
</gene>
<dbReference type="KEGG" id="vg:20282785"/>
<evidence type="ECO:0000313" key="1">
    <source>
        <dbReference type="EMBL" id="AHI60690.1"/>
    </source>
</evidence>
<keyword evidence="2" id="KW-1185">Reference proteome</keyword>
<organism evidence="1 2">
    <name type="scientific">Escherichia phage vB_EcoS_AHS24</name>
    <dbReference type="NCBI Taxonomy" id="1416030"/>
    <lineage>
        <taxon>Viruses</taxon>
        <taxon>Duplodnaviria</taxon>
        <taxon>Heunggongvirae</taxon>
        <taxon>Uroviricota</taxon>
        <taxon>Caudoviricetes</taxon>
        <taxon>Drexlerviridae</taxon>
        <taxon>Rogunavirinae</taxon>
        <taxon>Rogunavirus</taxon>
        <taxon>Rogunavirus AHS24</taxon>
    </lineage>
</organism>
<dbReference type="GeneID" id="20282785"/>
<protein>
    <submittedName>
        <fullName evidence="1">Uncharacterized protein</fullName>
    </submittedName>
</protein>
<reference evidence="1 2" key="1">
    <citation type="journal article" date="2014" name="PLoS ONE">
        <title>Four Escherichia coli O157:H7 Phages: A New Bacteriophage Genus and Taxonomic Classification of T1-Like Phages.</title>
        <authorList>
            <person name="Niu Y.D."/>
            <person name="McAllister T.A."/>
            <person name="Nash J.H."/>
            <person name="Kropinski A.M."/>
            <person name="Stanford K."/>
        </authorList>
    </citation>
    <scope>NUCLEOTIDE SEQUENCE [LARGE SCALE GENOMIC DNA]</scope>
</reference>
<sequence>MVGFSFHKELSFMYALWLVQPCREIAIFTPSTPVYALVTK</sequence>
<evidence type="ECO:0000313" key="2">
    <source>
        <dbReference type="Proteomes" id="UP000028462"/>
    </source>
</evidence>
<dbReference type="EMBL" id="KF771238">
    <property type="protein sequence ID" value="AHI60690.1"/>
    <property type="molecule type" value="Genomic_DNA"/>
</dbReference>
<dbReference type="Proteomes" id="UP000028462">
    <property type="component" value="Segment"/>
</dbReference>